<evidence type="ECO:0000256" key="9">
    <source>
        <dbReference type="ARBA" id="ARBA00048573"/>
    </source>
</evidence>
<dbReference type="Gene3D" id="6.10.20.10">
    <property type="entry name" value="Lysine tRNA ligase, stem contact fold domain"/>
    <property type="match status" value="1"/>
</dbReference>
<accession>A0A8E3BHW3</accession>
<dbReference type="RefSeq" id="WP_035284592.1">
    <property type="nucleotide sequence ID" value="NZ_AYXG01000145.1"/>
</dbReference>
<dbReference type="InterPro" id="IPR002904">
    <property type="entry name" value="Lys-tRNA-ligase"/>
</dbReference>
<dbReference type="STRING" id="909613.UO65_3925"/>
<dbReference type="InterPro" id="IPR042078">
    <property type="entry name" value="Lys-tRNA-ligase_SC_fold"/>
</dbReference>
<protein>
    <recommendedName>
        <fullName evidence="10">Lysine--tRNA ligase</fullName>
        <ecNumber evidence="10">6.1.1.6</ecNumber>
    </recommendedName>
    <alternativeName>
        <fullName evidence="10">Lysyl-tRNA synthetase</fullName>
        <shortName evidence="10">LysRS</shortName>
    </alternativeName>
</protein>
<dbReference type="GO" id="GO:0000049">
    <property type="term" value="F:tRNA binding"/>
    <property type="evidence" value="ECO:0007669"/>
    <property type="project" value="InterPro"/>
</dbReference>
<dbReference type="GO" id="GO:0006430">
    <property type="term" value="P:lysyl-tRNA aminoacylation"/>
    <property type="evidence" value="ECO:0007669"/>
    <property type="project" value="UniProtKB-UniRule"/>
</dbReference>
<comment type="catalytic activity">
    <reaction evidence="9 10">
        <text>tRNA(Lys) + L-lysine + ATP = L-lysyl-tRNA(Lys) + AMP + diphosphate</text>
        <dbReference type="Rhea" id="RHEA:20792"/>
        <dbReference type="Rhea" id="RHEA-COMP:9696"/>
        <dbReference type="Rhea" id="RHEA-COMP:9697"/>
        <dbReference type="ChEBI" id="CHEBI:30616"/>
        <dbReference type="ChEBI" id="CHEBI:32551"/>
        <dbReference type="ChEBI" id="CHEBI:33019"/>
        <dbReference type="ChEBI" id="CHEBI:78442"/>
        <dbReference type="ChEBI" id="CHEBI:78529"/>
        <dbReference type="ChEBI" id="CHEBI:456215"/>
        <dbReference type="EC" id="6.1.1.6"/>
    </reaction>
</comment>
<dbReference type="EMBL" id="AYXG01000145">
    <property type="protein sequence ID" value="EWC60784.1"/>
    <property type="molecule type" value="Genomic_DNA"/>
</dbReference>
<keyword evidence="6 10" id="KW-0067">ATP-binding</keyword>
<dbReference type="PANTHER" id="PTHR37940:SF1">
    <property type="entry name" value="LYSINE--TRNA LIGASE"/>
    <property type="match status" value="1"/>
</dbReference>
<keyword evidence="5 10" id="KW-0547">Nucleotide-binding</keyword>
<name>W7J3R6_9PSEU</name>
<dbReference type="HAMAP" id="MF_00177">
    <property type="entry name" value="Lys_tRNA_synth_class1"/>
    <property type="match status" value="1"/>
</dbReference>
<dbReference type="GO" id="GO:0005737">
    <property type="term" value="C:cytoplasm"/>
    <property type="evidence" value="ECO:0007669"/>
    <property type="project" value="UniProtKB-SubCell"/>
</dbReference>
<proteinExistence type="inferred from homology"/>
<comment type="caution">
    <text evidence="11">The sequence shown here is derived from an EMBL/GenBank/DDBJ whole genome shotgun (WGS) entry which is preliminary data.</text>
</comment>
<evidence type="ECO:0000256" key="8">
    <source>
        <dbReference type="ARBA" id="ARBA00023146"/>
    </source>
</evidence>
<evidence type="ECO:0000313" key="12">
    <source>
        <dbReference type="Proteomes" id="UP000019277"/>
    </source>
</evidence>
<keyword evidence="12" id="KW-1185">Reference proteome</keyword>
<comment type="subcellular location">
    <subcellularLocation>
        <location evidence="1 10">Cytoplasm</location>
    </subcellularLocation>
</comment>
<dbReference type="InterPro" id="IPR020751">
    <property type="entry name" value="aa-tRNA-synth_I_codon-bd_sub2"/>
</dbReference>
<reference evidence="11 12" key="1">
    <citation type="journal article" date="2014" name="Genome Announc.">
        <title>Draft Genome Sequence of the Antitrypanosomally Active Sponge-Associated Bacterium Actinokineospora sp. Strain EG49.</title>
        <authorList>
            <person name="Harjes J."/>
            <person name="Ryu T."/>
            <person name="Abdelmohsen U.R."/>
            <person name="Moitinho-Silva L."/>
            <person name="Horn H."/>
            <person name="Ravasi T."/>
            <person name="Hentschel U."/>
        </authorList>
    </citation>
    <scope>NUCLEOTIDE SEQUENCE [LARGE SCALE GENOMIC DNA]</scope>
    <source>
        <strain evidence="11 12">EG49</strain>
    </source>
</reference>
<organism evidence="11 12">
    <name type="scientific">Actinokineospora spheciospongiae</name>
    <dbReference type="NCBI Taxonomy" id="909613"/>
    <lineage>
        <taxon>Bacteria</taxon>
        <taxon>Bacillati</taxon>
        <taxon>Actinomycetota</taxon>
        <taxon>Actinomycetes</taxon>
        <taxon>Pseudonocardiales</taxon>
        <taxon>Pseudonocardiaceae</taxon>
        <taxon>Actinokineospora</taxon>
    </lineage>
</organism>
<evidence type="ECO:0000256" key="5">
    <source>
        <dbReference type="ARBA" id="ARBA00022741"/>
    </source>
</evidence>
<dbReference type="AlphaFoldDB" id="W7J3R6"/>
<dbReference type="InterPro" id="IPR014729">
    <property type="entry name" value="Rossmann-like_a/b/a_fold"/>
</dbReference>
<evidence type="ECO:0000256" key="3">
    <source>
        <dbReference type="ARBA" id="ARBA00022490"/>
    </source>
</evidence>
<evidence type="ECO:0000313" key="11">
    <source>
        <dbReference type="EMBL" id="EWC60784.1"/>
    </source>
</evidence>
<accession>W7J3R6</accession>
<evidence type="ECO:0000256" key="1">
    <source>
        <dbReference type="ARBA" id="ARBA00004496"/>
    </source>
</evidence>
<evidence type="ECO:0000256" key="7">
    <source>
        <dbReference type="ARBA" id="ARBA00022917"/>
    </source>
</evidence>
<keyword evidence="7 10" id="KW-0648">Protein biosynthesis</keyword>
<feature type="short sequence motif" description="'KMSKS' region" evidence="10">
    <location>
        <begin position="291"/>
        <end position="295"/>
    </location>
</feature>
<dbReference type="PANTHER" id="PTHR37940">
    <property type="entry name" value="LYSINE--TRNA LIGASE"/>
    <property type="match status" value="1"/>
</dbReference>
<dbReference type="eggNOG" id="COG1384">
    <property type="taxonomic scope" value="Bacteria"/>
</dbReference>
<dbReference type="Proteomes" id="UP000019277">
    <property type="component" value="Unassembled WGS sequence"/>
</dbReference>
<dbReference type="InterPro" id="IPR001412">
    <property type="entry name" value="aa-tRNA-synth_I_CS"/>
</dbReference>
<comment type="caution">
    <text evidence="10">Lacks conserved residue(s) required for the propagation of feature annotation.</text>
</comment>
<dbReference type="GO" id="GO:0004824">
    <property type="term" value="F:lysine-tRNA ligase activity"/>
    <property type="evidence" value="ECO:0007669"/>
    <property type="project" value="UniProtKB-UniRule"/>
</dbReference>
<dbReference type="GO" id="GO:0005524">
    <property type="term" value="F:ATP binding"/>
    <property type="evidence" value="ECO:0007669"/>
    <property type="project" value="UniProtKB-UniRule"/>
</dbReference>
<gene>
    <name evidence="10" type="primary">lysS</name>
    <name evidence="11" type="ORF">UO65_3925</name>
</gene>
<dbReference type="PATRIC" id="fig|909613.9.peg.3925"/>
<dbReference type="PROSITE" id="PS00178">
    <property type="entry name" value="AA_TRNA_LIGASE_I"/>
    <property type="match status" value="1"/>
</dbReference>
<dbReference type="OrthoDB" id="9803151at2"/>
<dbReference type="Gene3D" id="1.10.10.350">
    <property type="match status" value="1"/>
</dbReference>
<evidence type="ECO:0000256" key="4">
    <source>
        <dbReference type="ARBA" id="ARBA00022598"/>
    </source>
</evidence>
<dbReference type="Gene3D" id="3.40.50.620">
    <property type="entry name" value="HUPs"/>
    <property type="match status" value="2"/>
</dbReference>
<dbReference type="SUPFAM" id="SSF52374">
    <property type="entry name" value="Nucleotidylyl transferase"/>
    <property type="match status" value="1"/>
</dbReference>
<evidence type="ECO:0000256" key="10">
    <source>
        <dbReference type="HAMAP-Rule" id="MF_00177"/>
    </source>
</evidence>
<dbReference type="NCBIfam" id="TIGR00467">
    <property type="entry name" value="lysS_arch"/>
    <property type="match status" value="1"/>
</dbReference>
<keyword evidence="3 10" id="KW-0963">Cytoplasm</keyword>
<evidence type="ECO:0000256" key="6">
    <source>
        <dbReference type="ARBA" id="ARBA00022840"/>
    </source>
</evidence>
<evidence type="ECO:0000256" key="2">
    <source>
        <dbReference type="ARBA" id="ARBA00005594"/>
    </source>
</evidence>
<keyword evidence="8 10" id="KW-0030">Aminoacyl-tRNA synthetase</keyword>
<sequence length="542" mass="60530">MAGKDGQDWVARITDRVIAEADRRAPGKPIVSASGISPSGPIHLGNLREIMVPHLVADEVRRRGRDWVHILSWDDYDRLRRVPADLPADFAEHIGRPLSAVPDPWGEYESWAERFKAPFRAALAQLGVELREISQTQMYRSGAYTEQILHAMDNRAVIDELLSRYRTKGGDTPPSEEEYFPYRPYCHECGRDETVVTGYDRDAATVDYRCRSCGHGGTVRLREANHGKLVWKVDWPMRWAYEGVVFEGGGVDHSSPGSSFTVGSDLVRRVFDAEPPVYQGYSFVGIKGAAKMSGSRGGVPTAADGLRVLEAPVMRWLYTRRKPEQAFTVDFGAEVVRLYDEWDRLGTRVAEGKADAWEVSVLDRATETSLGKLPRPQRTVSFRLISAAQDITAGDERQLTRILHDVDPELTPAAVQPRLALAANWLEEHVPADERTRVRTEPATEALAALGGADREHLRLLLEHMTDDWSLDGLTRVVYGVPKLAAGLQLDDAPTDGVKQAQKDFFKLMYQLLLVDSERGPRLPTLLLSLGDDRIRHLLPVG</sequence>
<dbReference type="InterPro" id="IPR008925">
    <property type="entry name" value="aa_tRNA-synth_I_cd-bd_sf"/>
</dbReference>
<dbReference type="EC" id="6.1.1.6" evidence="10"/>
<feature type="short sequence motif" description="'HIGH' region" evidence="10">
    <location>
        <begin position="38"/>
        <end position="46"/>
    </location>
</feature>
<dbReference type="Pfam" id="PF01921">
    <property type="entry name" value="tRNA-synt_1f"/>
    <property type="match status" value="1"/>
</dbReference>
<comment type="similarity">
    <text evidence="2 10">Belongs to the class-I aminoacyl-tRNA synthetase family.</text>
</comment>
<dbReference type="SUPFAM" id="SSF48163">
    <property type="entry name" value="An anticodon-binding domain of class I aminoacyl-tRNA synthetases"/>
    <property type="match status" value="1"/>
</dbReference>
<keyword evidence="4 10" id="KW-0436">Ligase</keyword>